<reference evidence="2" key="1">
    <citation type="journal article" date="2014" name="Int. J. Syst. Evol. Microbiol.">
        <title>Complete genome sequence of Corynebacterium casei LMG S-19264T (=DSM 44701T), isolated from a smear-ripened cheese.</title>
        <authorList>
            <consortium name="US DOE Joint Genome Institute (JGI-PGF)"/>
            <person name="Walter F."/>
            <person name="Albersmeier A."/>
            <person name="Kalinowski J."/>
            <person name="Ruckert C."/>
        </authorList>
    </citation>
    <scope>NUCLEOTIDE SEQUENCE</scope>
    <source>
        <strain evidence="2">CGMCC 4.7308</strain>
    </source>
</reference>
<dbReference type="RefSeq" id="WP_229673681.1">
    <property type="nucleotide sequence ID" value="NZ_BMNA01000001.1"/>
</dbReference>
<evidence type="ECO:0000256" key="1">
    <source>
        <dbReference type="SAM" id="Phobius"/>
    </source>
</evidence>
<keyword evidence="1" id="KW-0812">Transmembrane</keyword>
<keyword evidence="1" id="KW-1133">Transmembrane helix</keyword>
<reference evidence="2" key="2">
    <citation type="submission" date="2020-09" db="EMBL/GenBank/DDBJ databases">
        <authorList>
            <person name="Sun Q."/>
            <person name="Zhou Y."/>
        </authorList>
    </citation>
    <scope>NUCLEOTIDE SEQUENCE</scope>
    <source>
        <strain evidence="2">CGMCC 4.7308</strain>
    </source>
</reference>
<dbReference type="Proteomes" id="UP000655208">
    <property type="component" value="Unassembled WGS sequence"/>
</dbReference>
<organism evidence="2 3">
    <name type="scientific">Nakamurella endophytica</name>
    <dbReference type="NCBI Taxonomy" id="1748367"/>
    <lineage>
        <taxon>Bacteria</taxon>
        <taxon>Bacillati</taxon>
        <taxon>Actinomycetota</taxon>
        <taxon>Actinomycetes</taxon>
        <taxon>Nakamurellales</taxon>
        <taxon>Nakamurellaceae</taxon>
        <taxon>Nakamurella</taxon>
    </lineage>
</organism>
<evidence type="ECO:0000313" key="2">
    <source>
        <dbReference type="EMBL" id="GGL89425.1"/>
    </source>
</evidence>
<gene>
    <name evidence="2" type="ORF">GCM10011594_06290</name>
</gene>
<name>A0A917SPN1_9ACTN</name>
<comment type="caution">
    <text evidence="2">The sequence shown here is derived from an EMBL/GenBank/DDBJ whole genome shotgun (WGS) entry which is preliminary data.</text>
</comment>
<keyword evidence="3" id="KW-1185">Reference proteome</keyword>
<proteinExistence type="predicted"/>
<keyword evidence="1" id="KW-0472">Membrane</keyword>
<accession>A0A917SPN1</accession>
<feature type="transmembrane region" description="Helical" evidence="1">
    <location>
        <begin position="74"/>
        <end position="96"/>
    </location>
</feature>
<sequence>MAGRIMVPGVRRVVAVRGWAATTAALGVVTLAAPHRLGRWACGRGSVPDAAVVRVLGARQVVQGAVTLWRPSPLVAGAGVLVDALHAASMVPPAVVSRRFRTAALVSGAAAAVSALAGALALRLPEVLDAAGRH</sequence>
<feature type="transmembrane region" description="Helical" evidence="1">
    <location>
        <begin position="103"/>
        <end position="124"/>
    </location>
</feature>
<evidence type="ECO:0000313" key="3">
    <source>
        <dbReference type="Proteomes" id="UP000655208"/>
    </source>
</evidence>
<dbReference type="AlphaFoldDB" id="A0A917SPN1"/>
<dbReference type="EMBL" id="BMNA01000001">
    <property type="protein sequence ID" value="GGL89425.1"/>
    <property type="molecule type" value="Genomic_DNA"/>
</dbReference>
<protein>
    <submittedName>
        <fullName evidence="2">Uncharacterized protein</fullName>
    </submittedName>
</protein>